<feature type="binding site" evidence="15">
    <location>
        <position position="1143"/>
    </location>
    <ligand>
        <name>Mg(2+)</name>
        <dbReference type="ChEBI" id="CHEBI:18420"/>
    </ligand>
</feature>
<dbReference type="InterPro" id="IPR027417">
    <property type="entry name" value="P-loop_NTPase"/>
</dbReference>
<keyword evidence="8 15" id="KW-0067">ATP-binding</keyword>
<keyword evidence="10 15" id="KW-0238">DNA-binding</keyword>
<comment type="catalytic activity">
    <reaction evidence="13 15">
        <text>Couples ATP hydrolysis with the unwinding of duplex DNA by translocating in the 3'-5' direction.</text>
        <dbReference type="EC" id="5.6.2.4"/>
    </reaction>
</comment>
<comment type="function">
    <text evidence="15">A helicase/nuclease that prepares dsDNA breaks (DSB) for recombinational DNA repair. Binds to DSBs and unwinds DNA via a highly rapid and processive ATP-dependent bidirectional helicase activity. Unwinds dsDNA until it encounters a Chi (crossover hotspot instigator) sequence from the 3' direction. Cuts ssDNA a few nucleotides 3' to the Chi site. The properties and activities of the enzyme are changed at Chi. The Chi-altered holoenzyme produces a long 3'-ssDNA overhang and facilitates RecA-binding to the ssDNA for homologous DNA recombination and repair. Holoenzyme degrades any linearized DNA that is unable to undergo homologous recombination. In the holoenzyme this subunit contributes ATPase, 3'-5' helicase, exonuclease activity and loads RecA onto ssDNA.</text>
</comment>
<protein>
    <recommendedName>
        <fullName evidence="15">RecBCD enzyme subunit RecB</fullName>
        <ecNumber evidence="15">3.1.11.5</ecNumber>
        <ecNumber evidence="15">5.6.2.4</ecNumber>
    </recommendedName>
    <alternativeName>
        <fullName evidence="15">DNA 3'-5' helicase subunit RecB</fullName>
    </alternativeName>
    <alternativeName>
        <fullName evidence="15">Exonuclease V subunit RecB</fullName>
        <shortName evidence="15">ExoV subunit RecB</shortName>
    </alternativeName>
    <alternativeName>
        <fullName evidence="15">Helicase/nuclease RecBCD subunit RecB</fullName>
    </alternativeName>
</protein>
<evidence type="ECO:0000256" key="14">
    <source>
        <dbReference type="ARBA" id="ARBA00048988"/>
    </source>
</evidence>
<dbReference type="PANTHER" id="PTHR11070">
    <property type="entry name" value="UVRD / RECB / PCRA DNA HELICASE FAMILY MEMBER"/>
    <property type="match status" value="1"/>
</dbReference>
<dbReference type="PROSITE" id="PS51217">
    <property type="entry name" value="UVRD_HELICASE_CTER"/>
    <property type="match status" value="1"/>
</dbReference>
<evidence type="ECO:0000256" key="2">
    <source>
        <dbReference type="ARBA" id="ARBA00022723"/>
    </source>
</evidence>
<dbReference type="Pfam" id="PF00580">
    <property type="entry name" value="UvrD-helicase"/>
    <property type="match status" value="1"/>
</dbReference>
<comment type="subunit">
    <text evidence="15">Heterotrimer of RecB, RecC and RecD. All subunits contribute to DNA-binding. Interacts with RecA.</text>
</comment>
<proteinExistence type="inferred from homology"/>
<feature type="binding site" evidence="16">
    <location>
        <begin position="22"/>
        <end position="29"/>
    </location>
    <ligand>
        <name>ATP</name>
        <dbReference type="ChEBI" id="CHEBI:30616"/>
    </ligand>
</feature>
<feature type="region of interest" description="Nuclease activity, interacts with RecD and RecA" evidence="15">
    <location>
        <begin position="955"/>
        <end position="1275"/>
    </location>
</feature>
<feature type="region of interest" description="DNA-binding and helicase activity, interacts with RecC" evidence="15">
    <location>
        <begin position="1"/>
        <end position="926"/>
    </location>
</feature>
<reference evidence="19 20" key="1">
    <citation type="journal article" date="2017" name="Front. Microbiol.">
        <title>Genome of Ca. Pandoraea novymonadis, an Endosymbiotic Bacterium of the Trypanosomatid Novymonas esmeraldas.</title>
        <authorList>
            <person name="Kostygov A.Y."/>
            <person name="Butenko A."/>
            <person name="Nenarokova A."/>
            <person name="Tashyreva D."/>
            <person name="Flegontov P."/>
            <person name="Lukes J."/>
            <person name="Yurchenko V."/>
        </authorList>
    </citation>
    <scope>NUCLEOTIDE SEQUENCE [LARGE SCALE GENOMIC DNA]</scope>
    <source>
        <strain evidence="19 20">E262</strain>
    </source>
</reference>
<evidence type="ECO:0000256" key="5">
    <source>
        <dbReference type="ARBA" id="ARBA00022801"/>
    </source>
</evidence>
<dbReference type="EC" id="5.6.2.4" evidence="15"/>
<evidence type="ECO:0000259" key="17">
    <source>
        <dbReference type="PROSITE" id="PS51198"/>
    </source>
</evidence>
<dbReference type="InterPro" id="IPR004586">
    <property type="entry name" value="RecB"/>
</dbReference>
<evidence type="ECO:0000313" key="20">
    <source>
        <dbReference type="Proteomes" id="UP000242660"/>
    </source>
</evidence>
<dbReference type="InterPro" id="IPR011604">
    <property type="entry name" value="PDDEXK-like_dom_sf"/>
</dbReference>
<evidence type="ECO:0000256" key="16">
    <source>
        <dbReference type="PROSITE-ProRule" id="PRU00560"/>
    </source>
</evidence>
<comment type="similarity">
    <text evidence="15">Belongs to the helicase family. UvrD subfamily.</text>
</comment>
<dbReference type="InterPro" id="IPR000212">
    <property type="entry name" value="DNA_helicase_UvrD/REP"/>
</dbReference>
<comment type="domain">
    <text evidence="15">The C-terminal domain has nuclease activity and interacts with RecD. It interacts with RecA, facilitating its loading onto ssDNA.</text>
</comment>
<dbReference type="SUPFAM" id="SSF52980">
    <property type="entry name" value="Restriction endonuclease-like"/>
    <property type="match status" value="1"/>
</dbReference>
<evidence type="ECO:0000256" key="7">
    <source>
        <dbReference type="ARBA" id="ARBA00022839"/>
    </source>
</evidence>
<comment type="miscellaneous">
    <text evidence="15">In the RecBCD complex, RecB has a slow 3'-5' helicase, an exonuclease activity and loads RecA onto ssDNA, RecD has a fast 5'-3' helicase activity, while RecC stimulates the ATPase and processivity of the RecB helicase and contributes to recognition of the Chi site.</text>
</comment>
<evidence type="ECO:0000313" key="19">
    <source>
        <dbReference type="EMBL" id="PSB91680.1"/>
    </source>
</evidence>
<name>A0ABX5FD55_9BURK</name>
<dbReference type="SUPFAM" id="SSF52540">
    <property type="entry name" value="P-loop containing nucleoside triphosphate hydrolases"/>
    <property type="match status" value="1"/>
</dbReference>
<dbReference type="Pfam" id="PF12705">
    <property type="entry name" value="PDDEXK_1"/>
    <property type="match status" value="1"/>
</dbReference>
<keyword evidence="7 15" id="KW-0269">Exonuclease</keyword>
<feature type="domain" description="UvrD-like helicase ATP-binding" evidence="17">
    <location>
        <begin position="1"/>
        <end position="484"/>
    </location>
</feature>
<keyword evidence="5 15" id="KW-0378">Hydrolase</keyword>
<dbReference type="EC" id="3.1.11.5" evidence="15"/>
<dbReference type="NCBIfam" id="TIGR00609">
    <property type="entry name" value="recB"/>
    <property type="match status" value="1"/>
</dbReference>
<evidence type="ECO:0000256" key="13">
    <source>
        <dbReference type="ARBA" id="ARBA00034617"/>
    </source>
</evidence>
<dbReference type="InterPro" id="IPR014016">
    <property type="entry name" value="UvrD-like_ATP-bd"/>
</dbReference>
<evidence type="ECO:0000256" key="3">
    <source>
        <dbReference type="ARBA" id="ARBA00022741"/>
    </source>
</evidence>
<comment type="caution">
    <text evidence="19">The sequence shown here is derived from an EMBL/GenBank/DDBJ whole genome shotgun (WGS) entry which is preliminary data.</text>
</comment>
<evidence type="ECO:0000256" key="6">
    <source>
        <dbReference type="ARBA" id="ARBA00022806"/>
    </source>
</evidence>
<dbReference type="RefSeq" id="WP_106183027.1">
    <property type="nucleotide sequence ID" value="NZ_MUHY01000003.1"/>
</dbReference>
<evidence type="ECO:0000256" key="10">
    <source>
        <dbReference type="ARBA" id="ARBA00023125"/>
    </source>
</evidence>
<dbReference type="Pfam" id="PF13361">
    <property type="entry name" value="UvrD_C"/>
    <property type="match status" value="1"/>
</dbReference>
<dbReference type="PROSITE" id="PS51198">
    <property type="entry name" value="UVRD_HELICASE_ATP_BIND"/>
    <property type="match status" value="1"/>
</dbReference>
<evidence type="ECO:0000256" key="9">
    <source>
        <dbReference type="ARBA" id="ARBA00022842"/>
    </source>
</evidence>
<evidence type="ECO:0000256" key="12">
    <source>
        <dbReference type="ARBA" id="ARBA00023235"/>
    </source>
</evidence>
<dbReference type="Gene3D" id="3.40.50.300">
    <property type="entry name" value="P-loop containing nucleotide triphosphate hydrolases"/>
    <property type="match status" value="2"/>
</dbReference>
<dbReference type="EMBL" id="MUHY01000003">
    <property type="protein sequence ID" value="PSB91680.1"/>
    <property type="molecule type" value="Genomic_DNA"/>
</dbReference>
<comment type="domain">
    <text evidence="15">The N-terminal DNA-binding domain is a ssDNA-dependent ATPase and has ATP-dependent 3'-5' helicase function. This domain interacts with RecC.</text>
</comment>
<evidence type="ECO:0000259" key="18">
    <source>
        <dbReference type="PROSITE" id="PS51217"/>
    </source>
</evidence>
<keyword evidence="6 15" id="KW-0347">Helicase</keyword>
<comment type="catalytic activity">
    <reaction evidence="14 15">
        <text>ATP + H2O = ADP + phosphate + H(+)</text>
        <dbReference type="Rhea" id="RHEA:13065"/>
        <dbReference type="ChEBI" id="CHEBI:15377"/>
        <dbReference type="ChEBI" id="CHEBI:15378"/>
        <dbReference type="ChEBI" id="CHEBI:30616"/>
        <dbReference type="ChEBI" id="CHEBI:43474"/>
        <dbReference type="ChEBI" id="CHEBI:456216"/>
        <dbReference type="EC" id="5.6.2.4"/>
    </reaction>
</comment>
<evidence type="ECO:0000256" key="1">
    <source>
        <dbReference type="ARBA" id="ARBA00022722"/>
    </source>
</evidence>
<organism evidence="19 20">
    <name type="scientific">Candidatus Pandoraea novymonadis</name>
    <dbReference type="NCBI Taxonomy" id="1808959"/>
    <lineage>
        <taxon>Bacteria</taxon>
        <taxon>Pseudomonadati</taxon>
        <taxon>Pseudomonadota</taxon>
        <taxon>Betaproteobacteria</taxon>
        <taxon>Burkholderiales</taxon>
        <taxon>Burkholderiaceae</taxon>
        <taxon>Pandoraea</taxon>
    </lineage>
</organism>
<keyword evidence="20" id="KW-1185">Reference proteome</keyword>
<evidence type="ECO:0000256" key="15">
    <source>
        <dbReference type="HAMAP-Rule" id="MF_01485"/>
    </source>
</evidence>
<dbReference type="Proteomes" id="UP000242660">
    <property type="component" value="Unassembled WGS sequence"/>
</dbReference>
<evidence type="ECO:0000256" key="11">
    <source>
        <dbReference type="ARBA" id="ARBA00023204"/>
    </source>
</evidence>
<gene>
    <name evidence="15 19" type="primary">recB</name>
    <name evidence="19" type="ORF">BZL35_00898</name>
</gene>
<dbReference type="InterPro" id="IPR038726">
    <property type="entry name" value="PDDEXK_AddAB-type"/>
</dbReference>
<keyword evidence="11 15" id="KW-0234">DNA repair</keyword>
<feature type="active site" description="For nuclease activity" evidence="15">
    <location>
        <position position="1156"/>
    </location>
</feature>
<dbReference type="InterPro" id="IPR014017">
    <property type="entry name" value="DNA_helicase_UvrD-like_C"/>
</dbReference>
<accession>A0ABX5FD55</accession>
<dbReference type="HAMAP" id="MF_01485">
    <property type="entry name" value="RecB"/>
    <property type="match status" value="1"/>
</dbReference>
<keyword evidence="12 15" id="KW-0413">Isomerase</keyword>
<evidence type="ECO:0000256" key="4">
    <source>
        <dbReference type="ARBA" id="ARBA00022763"/>
    </source>
</evidence>
<evidence type="ECO:0000256" key="8">
    <source>
        <dbReference type="ARBA" id="ARBA00022840"/>
    </source>
</evidence>
<dbReference type="Gene3D" id="1.10.486.10">
    <property type="entry name" value="PCRA, domain 4"/>
    <property type="match status" value="1"/>
</dbReference>
<comment type="cofactor">
    <cofactor evidence="15">
        <name>Mg(2+)</name>
        <dbReference type="ChEBI" id="CHEBI:18420"/>
    </cofactor>
    <text evidence="15">Binds 1 Mg(2+) ion per subunit.</text>
</comment>
<comment type="catalytic activity">
    <reaction evidence="15">
        <text>Exonucleolytic cleavage (in the presence of ATP) in either 5'- to 3'- or 3'- to 5'-direction to yield 5'-phosphooligonucleotides.</text>
        <dbReference type="EC" id="3.1.11.5"/>
    </reaction>
</comment>
<keyword evidence="9 15" id="KW-0460">Magnesium</keyword>
<keyword evidence="1 15" id="KW-0540">Nuclease</keyword>
<dbReference type="Gene3D" id="1.10.3170.10">
    <property type="entry name" value="Recbcd, chain B, domain 2"/>
    <property type="match status" value="1"/>
</dbReference>
<feature type="binding site" evidence="15">
    <location>
        <position position="1156"/>
    </location>
    <ligand>
        <name>Mg(2+)</name>
        <dbReference type="ChEBI" id="CHEBI:18420"/>
    </ligand>
</feature>
<keyword evidence="2 15" id="KW-0479">Metal-binding</keyword>
<feature type="binding site" evidence="15">
    <location>
        <position position="1030"/>
    </location>
    <ligand>
        <name>Mg(2+)</name>
        <dbReference type="ChEBI" id="CHEBI:18420"/>
    </ligand>
</feature>
<keyword evidence="3 15" id="KW-0547">Nucleotide-binding</keyword>
<dbReference type="CDD" id="cd22352">
    <property type="entry name" value="RecB_C-like"/>
    <property type="match status" value="1"/>
</dbReference>
<dbReference type="InterPro" id="IPR011335">
    <property type="entry name" value="Restrct_endonuc-II-like"/>
</dbReference>
<keyword evidence="4 15" id="KW-0227">DNA damage</keyword>
<dbReference type="PANTHER" id="PTHR11070:SF23">
    <property type="entry name" value="RECBCD ENZYME SUBUNIT RECB"/>
    <property type="match status" value="1"/>
</dbReference>
<sequence>MNSFSELNVFDCPLEGWSLIEASAGTGKTWNICVLYVRLLLEKGFPVEKILVVTFTNAATAELRDRIRSRLSSLVEAMSTFLVDGKIESDDEGIDNCDLNVSDDPLIARLIVGLIKRGELTVKLIRQRLQAALFSFDQAAIYTIHGFCQRVLAEVPFSAGLPFICELTPDDSAVRQDLAVDYWRTTIEPVASVDITFAAWLVDKKYSPHTLMEQLERRLKKPMAILDWPEGIDDVTQLHRLDSSSHMLANHYEEARVLWKSCALDVEVLMREALPFFKANIYNAVSLAQSISAWDCYFCANDPSALLHDKATLLSKERLIKGCKKGHQPPEHLFFRSAEALLLLRSAMDTAHKLSWLKLLRGWIMLSPEALKERKRMLRMVSFDDLLSNVRSALRQHTALTKVLRSRYPAALIDEFQDTEPLQFDIFSCLYGELEGYPVRGPMFMVGDPKQAIYSFRAADLHTYFLARDDSDTAYTLAVNQRSTTPMVAACNRFFETNPKAFILDGLEYSRVSACHRTRPLLHDISQVADFIVWTLPEIVLENEGATANSQSILTKEQAEEAASRATAFEIARLLFDTSKGPVTLGDRPLHPGDIAVIVQTHHQGGQIKSTLATYGIKSVELVQVSVFVSDEADSMLRVLQAIEAPGDIRALWVALSTELLGLDANALYRLQNTEASDEEVITWIERLQRYHQCWIEHGFAIMWRTFMRELGLAARLVASLGGERRLTNYMHLAELLQVRWEERPVMCSLSRWLVSQRVADSVGETQLRLESDQNLVQIVTVHKSKGLEYEIVFCPFLWDSAISDSSGMLGFEYHDSSNNNVIDFCENGSVVGASALLRREKSAEQVRLFYVALTRAVHRCYIVAGLYKSRNTTKEACSSMLNWLVAGAGCSFEDWAAGKMSSEVISAAWRRFSGAPIDVLPIPIAANVQNQLRIKSSTEAPLMARVNHRTLREVWRIDSFSGILASVNTRIQSGVDDHVYTLDRIRPDYDEQVNIEPSSWLFPHNEVAALPAEDILFFPRGLVAGTSLHRLFELADFQDPASWANTINQVMRETPPASSCDNVEVWHSMMMRVLEDTVYTEIRPNLRLADIGLSDRLTEIEFIYPAQNVRFDALRTLLKQHGYPDISLDTRTLQGYIKGFIDLVFVHEGRWWILDWKSNYLGISPECYGMESVKKAMGEYGYHLQYLLYTLALHRYLKRRLPNYDYCRDIAGSLYLFVRGVRPSWRVKSDENLLPAGVYFDKPTWRFVDALDRLFKSADSDSMLSEKLLDRNML</sequence>
<dbReference type="Gene3D" id="3.90.320.10">
    <property type="match status" value="1"/>
</dbReference>
<feature type="domain" description="UvrD-like helicase C-terminal" evidence="18">
    <location>
        <begin position="523"/>
        <end position="787"/>
    </location>
</feature>